<evidence type="ECO:0000313" key="2">
    <source>
        <dbReference type="Proteomes" id="UP000076503"/>
    </source>
</evidence>
<protein>
    <recommendedName>
        <fullName evidence="3">Sulfur relay protein TusB/DsrH</fullName>
    </recommendedName>
</protein>
<dbReference type="RefSeq" id="WP_063363923.1">
    <property type="nucleotide sequence ID" value="NZ_AUXZ01000130.1"/>
</dbReference>
<dbReference type="SUPFAM" id="SSF75169">
    <property type="entry name" value="DsrEFH-like"/>
    <property type="match status" value="1"/>
</dbReference>
<evidence type="ECO:0008006" key="3">
    <source>
        <dbReference type="Google" id="ProtNLM"/>
    </source>
</evidence>
<comment type="caution">
    <text evidence="1">The sequence shown here is derived from an EMBL/GenBank/DDBJ whole genome shotgun (WGS) entry which is preliminary data.</text>
</comment>
<dbReference type="Gene3D" id="3.40.1260.10">
    <property type="entry name" value="DsrEFH-like"/>
    <property type="match status" value="1"/>
</dbReference>
<organism evidence="1 2">
    <name type="scientific">Pseudoalteromonas luteoviolacea H33</name>
    <dbReference type="NCBI Taxonomy" id="1365251"/>
    <lineage>
        <taxon>Bacteria</taxon>
        <taxon>Pseudomonadati</taxon>
        <taxon>Pseudomonadota</taxon>
        <taxon>Gammaproteobacteria</taxon>
        <taxon>Alteromonadales</taxon>
        <taxon>Pseudoalteromonadaceae</taxon>
        <taxon>Pseudoalteromonas</taxon>
    </lineage>
</organism>
<accession>A0A162A754</accession>
<gene>
    <name evidence="1" type="ORF">N476_04080</name>
</gene>
<dbReference type="Proteomes" id="UP000076503">
    <property type="component" value="Unassembled WGS sequence"/>
</dbReference>
<dbReference type="EMBL" id="AUXZ01000130">
    <property type="protein sequence ID" value="KZN45193.1"/>
    <property type="molecule type" value="Genomic_DNA"/>
</dbReference>
<name>A0A162A754_9GAMM</name>
<proteinExistence type="predicted"/>
<dbReference type="PATRIC" id="fig|1365251.3.peg.4780"/>
<sequence>MSSIVHIFSKPISYYSNVDMGLISQTDKVLLQQDACYDQSKFLINCPAPIFMLETCALARGVLPDNSITLVDDLSWVDLIASSDKSITW</sequence>
<dbReference type="InterPro" id="IPR027396">
    <property type="entry name" value="DsrEFH-like"/>
</dbReference>
<reference evidence="1 2" key="1">
    <citation type="submission" date="2013-07" db="EMBL/GenBank/DDBJ databases">
        <title>Comparative Genomic and Metabolomic Analysis of Twelve Strains of Pseudoalteromonas luteoviolacea.</title>
        <authorList>
            <person name="Vynne N.G."/>
            <person name="Mansson M."/>
            <person name="Gram L."/>
        </authorList>
    </citation>
    <scope>NUCLEOTIDE SEQUENCE [LARGE SCALE GENOMIC DNA]</scope>
    <source>
        <strain evidence="1 2">H33</strain>
    </source>
</reference>
<evidence type="ECO:0000313" key="1">
    <source>
        <dbReference type="EMBL" id="KZN45193.1"/>
    </source>
</evidence>
<dbReference type="OrthoDB" id="6292594at2"/>
<dbReference type="AlphaFoldDB" id="A0A162A754"/>